<protein>
    <submittedName>
        <fullName evidence="3">Alpha/beta hydrolase</fullName>
    </submittedName>
</protein>
<comment type="caution">
    <text evidence="3">The sequence shown here is derived from an EMBL/GenBank/DDBJ whole genome shotgun (WGS) entry which is preliminary data.</text>
</comment>
<accession>A0ABV6N9I8</accession>
<dbReference type="InterPro" id="IPR029058">
    <property type="entry name" value="AB_hydrolase_fold"/>
</dbReference>
<reference evidence="3 4" key="1">
    <citation type="submission" date="2024-09" db="EMBL/GenBank/DDBJ databases">
        <authorList>
            <person name="Sun Q."/>
            <person name="Mori K."/>
        </authorList>
    </citation>
    <scope>NUCLEOTIDE SEQUENCE [LARGE SCALE GENOMIC DNA]</scope>
    <source>
        <strain evidence="3 4">TBRC 1432</strain>
    </source>
</reference>
<dbReference type="PANTHER" id="PTHR48081:SF8">
    <property type="entry name" value="ALPHA_BETA HYDROLASE FOLD-3 DOMAIN-CONTAINING PROTEIN-RELATED"/>
    <property type="match status" value="1"/>
</dbReference>
<dbReference type="RefSeq" id="WP_273941872.1">
    <property type="nucleotide sequence ID" value="NZ_CP097263.1"/>
</dbReference>
<gene>
    <name evidence="3" type="ORF">ACFFH7_44910</name>
</gene>
<organism evidence="3 4">
    <name type="scientific">Kutzneria chonburiensis</name>
    <dbReference type="NCBI Taxonomy" id="1483604"/>
    <lineage>
        <taxon>Bacteria</taxon>
        <taxon>Bacillati</taxon>
        <taxon>Actinomycetota</taxon>
        <taxon>Actinomycetes</taxon>
        <taxon>Pseudonocardiales</taxon>
        <taxon>Pseudonocardiaceae</taxon>
        <taxon>Kutzneria</taxon>
    </lineage>
</organism>
<dbReference type="Pfam" id="PF07859">
    <property type="entry name" value="Abhydrolase_3"/>
    <property type="match status" value="1"/>
</dbReference>
<dbReference type="InterPro" id="IPR050300">
    <property type="entry name" value="GDXG_lipolytic_enzyme"/>
</dbReference>
<keyword evidence="4" id="KW-1185">Reference proteome</keyword>
<proteinExistence type="predicted"/>
<dbReference type="Proteomes" id="UP001589810">
    <property type="component" value="Unassembled WGS sequence"/>
</dbReference>
<dbReference type="InterPro" id="IPR013094">
    <property type="entry name" value="AB_hydrolase_3"/>
</dbReference>
<dbReference type="SUPFAM" id="SSF53474">
    <property type="entry name" value="alpha/beta-Hydrolases"/>
    <property type="match status" value="1"/>
</dbReference>
<dbReference type="EMBL" id="JBHLUD010000019">
    <property type="protein sequence ID" value="MFC0548715.1"/>
    <property type="molecule type" value="Genomic_DNA"/>
</dbReference>
<dbReference type="GO" id="GO:0016787">
    <property type="term" value="F:hydrolase activity"/>
    <property type="evidence" value="ECO:0007669"/>
    <property type="project" value="UniProtKB-KW"/>
</dbReference>
<evidence type="ECO:0000313" key="3">
    <source>
        <dbReference type="EMBL" id="MFC0548715.1"/>
    </source>
</evidence>
<dbReference type="Gene3D" id="3.40.50.1820">
    <property type="entry name" value="alpha/beta hydrolase"/>
    <property type="match status" value="1"/>
</dbReference>
<evidence type="ECO:0000259" key="2">
    <source>
        <dbReference type="Pfam" id="PF07859"/>
    </source>
</evidence>
<evidence type="ECO:0000313" key="4">
    <source>
        <dbReference type="Proteomes" id="UP001589810"/>
    </source>
</evidence>
<feature type="domain" description="Alpha/beta hydrolase fold-3" evidence="2">
    <location>
        <begin position="71"/>
        <end position="273"/>
    </location>
</feature>
<name>A0ABV6N9I8_9PSEU</name>
<sequence>MIRPDVQALLDQIPPESGPPEATAIRESMRMLAAVVDLPEPPLATARMLETAPLPTLLLDRREHRDPGPVLVWFHGGGFVFGGIDTHRSMAADMAQRLDLPVLLVDYRLAPEAPYPAAVDDAEEIARWVAGGPAELGRGVTGLVLGGDSAGGTMTIVTAMALRDRPADVPVVAQLLLWPATDLIGKYASQREFAEGYLLTEASRVFYQDSYQPVITDVRASPMQGDLAGLPPAVVLTAGLDPLRDEGRAYAAGLITAGVPTTFFEAVGNIHAFGLLRKAIPSSVPDLAQALSALRAMVGGLA</sequence>
<dbReference type="PANTHER" id="PTHR48081">
    <property type="entry name" value="AB HYDROLASE SUPERFAMILY PROTEIN C4A8.06C"/>
    <property type="match status" value="1"/>
</dbReference>
<keyword evidence="1 3" id="KW-0378">Hydrolase</keyword>
<evidence type="ECO:0000256" key="1">
    <source>
        <dbReference type="ARBA" id="ARBA00022801"/>
    </source>
</evidence>